<protein>
    <submittedName>
        <fullName evidence="1">Uncharacterized protein</fullName>
    </submittedName>
</protein>
<reference evidence="1 2" key="1">
    <citation type="submission" date="2018-05" db="EMBL/GenBank/DDBJ databases">
        <title>Rhodoferax soyangensis sp.nov., isolated from an oligotrophic freshwater lake.</title>
        <authorList>
            <person name="Park M."/>
        </authorList>
    </citation>
    <scope>NUCLEOTIDE SEQUENCE [LARGE SCALE GENOMIC DNA]</scope>
    <source>
        <strain evidence="1 2">IMCC26218</strain>
    </source>
</reference>
<name>A0A3E1R6L0_9BURK</name>
<gene>
    <name evidence="1" type="ORF">DIC66_20785</name>
</gene>
<evidence type="ECO:0000313" key="2">
    <source>
        <dbReference type="Proteomes" id="UP000260665"/>
    </source>
</evidence>
<keyword evidence="2" id="KW-1185">Reference proteome</keyword>
<dbReference type="AlphaFoldDB" id="A0A3E1R6L0"/>
<organism evidence="1 2">
    <name type="scientific">Rhodoferax lacus</name>
    <dbReference type="NCBI Taxonomy" id="2184758"/>
    <lineage>
        <taxon>Bacteria</taxon>
        <taxon>Pseudomonadati</taxon>
        <taxon>Pseudomonadota</taxon>
        <taxon>Betaproteobacteria</taxon>
        <taxon>Burkholderiales</taxon>
        <taxon>Comamonadaceae</taxon>
        <taxon>Rhodoferax</taxon>
    </lineage>
</organism>
<dbReference type="OrthoDB" id="8909704at2"/>
<dbReference type="RefSeq" id="WP_117180104.1">
    <property type="nucleotide sequence ID" value="NZ_QFZK01000025.1"/>
</dbReference>
<sequence>MEMEKPSVNILKHSRILDNLVTHSDSRVRIAAADFIAAFQPPADAPYIKLVLSRLQLGLALLNTDLKLDQAFGYPISSISTLANAAQAMEDDEPRAEEIPTSKWLKKFAAYGAIVELAEDDTHSLKALAAAFALSQLNQKSIDKKFADQIRLQTRSPASETVKKERTWEVRHQSNLKSIKSLSGCTPFSSDVEFQEAALSHYIADTKYATLAERRGLSDDRALTPNAFKDAAAEVRLGLFEFNAVSTAIAVGFFSGLTWPLAKRTPLTAPVGDNWVIWLDIPNGCYHVNLNPVVRGAAENRGDEKYVPATRIFRRYLPQLLVKSLQFLSLKRPHLLSLEALCDCIDIPSEFDICRTDDRRIKSSIARLYNSRTVISNMLCISSVSANLTLGLLQRIPHSRLFYNATNPQKFNEATVKLAALLDWGDIQVQDDDGPSIGSSVNPELQALKNIATQLASAVQDSMPPKNYRWRHLRKFHNSFVDYVIFLLSLSAMGRDTEALLVQSITTIAATGMTGLHDKITRNSLGASPIVLSSIVRAQVKAYMLHMKCLLARLATLDHGDTPAHARISDILNDDEVDAFFHMPDEPEKALIVRGAASLYRDLEGWLEIKPDAGRHFWESMLTQNDTPEDYVDAQARHTVRHSRYWSANSTLAIDQMQEVLAPIQDRILRQMGIDLIWGLRK</sequence>
<accession>A0A3E1R6L0</accession>
<proteinExistence type="predicted"/>
<dbReference type="Proteomes" id="UP000260665">
    <property type="component" value="Unassembled WGS sequence"/>
</dbReference>
<dbReference type="EMBL" id="QFZK01000025">
    <property type="protein sequence ID" value="RFO95005.1"/>
    <property type="molecule type" value="Genomic_DNA"/>
</dbReference>
<comment type="caution">
    <text evidence="1">The sequence shown here is derived from an EMBL/GenBank/DDBJ whole genome shotgun (WGS) entry which is preliminary data.</text>
</comment>
<evidence type="ECO:0000313" key="1">
    <source>
        <dbReference type="EMBL" id="RFO95005.1"/>
    </source>
</evidence>